<dbReference type="CDD" id="cd14688">
    <property type="entry name" value="bZIP_YAP"/>
    <property type="match status" value="1"/>
</dbReference>
<keyword evidence="7" id="KW-1185">Reference proteome</keyword>
<organism evidence="6 7">
    <name type="scientific">Meripilus lineatus</name>
    <dbReference type="NCBI Taxonomy" id="2056292"/>
    <lineage>
        <taxon>Eukaryota</taxon>
        <taxon>Fungi</taxon>
        <taxon>Dikarya</taxon>
        <taxon>Basidiomycota</taxon>
        <taxon>Agaricomycotina</taxon>
        <taxon>Agaricomycetes</taxon>
        <taxon>Polyporales</taxon>
        <taxon>Meripilaceae</taxon>
        <taxon>Meripilus</taxon>
    </lineage>
</organism>
<keyword evidence="3" id="KW-0539">Nucleus</keyword>
<feature type="compositionally biased region" description="Low complexity" evidence="4">
    <location>
        <begin position="142"/>
        <end position="160"/>
    </location>
</feature>
<reference evidence="6" key="1">
    <citation type="submission" date="2022-07" db="EMBL/GenBank/DDBJ databases">
        <title>Genome Sequence of Physisporinus lineatus.</title>
        <authorList>
            <person name="Buettner E."/>
        </authorList>
    </citation>
    <scope>NUCLEOTIDE SEQUENCE</scope>
    <source>
        <strain evidence="6">VT162</strain>
    </source>
</reference>
<dbReference type="PANTHER" id="PTHR40621">
    <property type="entry name" value="TRANSCRIPTION FACTOR KAPC-RELATED"/>
    <property type="match status" value="1"/>
</dbReference>
<dbReference type="GO" id="GO:0000976">
    <property type="term" value="F:transcription cis-regulatory region binding"/>
    <property type="evidence" value="ECO:0007669"/>
    <property type="project" value="InterPro"/>
</dbReference>
<gene>
    <name evidence="6" type="ORF">NLI96_g2154</name>
</gene>
<dbReference type="GO" id="GO:0090575">
    <property type="term" value="C:RNA polymerase II transcription regulator complex"/>
    <property type="evidence" value="ECO:0007669"/>
    <property type="project" value="TreeGrafter"/>
</dbReference>
<protein>
    <recommendedName>
        <fullName evidence="5">BZIP domain-containing protein</fullName>
    </recommendedName>
</protein>
<dbReference type="SUPFAM" id="SSF111430">
    <property type="entry name" value="YAP1 redox domain"/>
    <property type="match status" value="1"/>
</dbReference>
<evidence type="ECO:0000256" key="4">
    <source>
        <dbReference type="SAM" id="MobiDB-lite"/>
    </source>
</evidence>
<feature type="domain" description="BZIP" evidence="5">
    <location>
        <begin position="175"/>
        <end position="238"/>
    </location>
</feature>
<evidence type="ECO:0000256" key="1">
    <source>
        <dbReference type="ARBA" id="ARBA00004123"/>
    </source>
</evidence>
<dbReference type="SMART" id="SM00338">
    <property type="entry name" value="BRLZ"/>
    <property type="match status" value="1"/>
</dbReference>
<comment type="subcellular location">
    <subcellularLocation>
        <location evidence="2">Cytoplasm</location>
    </subcellularLocation>
    <subcellularLocation>
        <location evidence="1">Nucleus</location>
    </subcellularLocation>
</comment>
<feature type="region of interest" description="Disordered" evidence="4">
    <location>
        <begin position="435"/>
        <end position="487"/>
    </location>
</feature>
<dbReference type="InterPro" id="IPR004827">
    <property type="entry name" value="bZIP"/>
</dbReference>
<dbReference type="InterPro" id="IPR046347">
    <property type="entry name" value="bZIP_sf"/>
</dbReference>
<evidence type="ECO:0000256" key="2">
    <source>
        <dbReference type="ARBA" id="ARBA00004496"/>
    </source>
</evidence>
<feature type="region of interest" description="Disordered" evidence="4">
    <location>
        <begin position="254"/>
        <end position="301"/>
    </location>
</feature>
<dbReference type="PROSITE" id="PS50217">
    <property type="entry name" value="BZIP"/>
    <property type="match status" value="1"/>
</dbReference>
<feature type="compositionally biased region" description="Low complexity" evidence="4">
    <location>
        <begin position="69"/>
        <end position="88"/>
    </location>
</feature>
<feature type="compositionally biased region" description="Polar residues" evidence="4">
    <location>
        <begin position="254"/>
        <end position="269"/>
    </location>
</feature>
<evidence type="ECO:0000313" key="6">
    <source>
        <dbReference type="EMBL" id="KAJ3489385.1"/>
    </source>
</evidence>
<sequence length="642" mass="68522">MDPFARHNNYWDIAQQPASFSTLPDDDFLALLQKQFPTTIGSHPKPFEGPQEAIDPQSISSFSIPNGSPPSSDSSPSPPSASDLAPSTSRRHSGSFNSNATSSALPTNPSSSAQDQSQEEQRLKRKASDEDMDDEPTHKNPHTSSPTSPTSPSNLPPKKSSSSRRKSTGNPQQDEYRLLKRKEQNRAAQRAFRERKEKHVKDLEDKLADLEAKNQAAVSENENLRDLLSRLQQENMALKAGTFDFRMPKVSTSIPQSSFNTTPTTNDTHSPFSASSPVASSSKSSSAPPQPQSADPNGPASHFDFNFGTLIPFDPQVLNMLDETQPTATDGAMNMDYGFGPMNGVSQYRTLASDPTSMSFAEPMPYDMSTPSSINGGNTMSELNFASFGAWSPPPTSDNGSMGNHSIESLDQLFGGNYMGAQSPVDFSALLRSPPSSISPVSHSQLRSANGNSNGDGTNGSTPGTTNSGSSAATSPAGLTTPTSSTPMPLALACTGSEGGCPKTREGVKKAIEHMGSSQFVEDSGAGNAANGGFVKKAADPIMGPMVMCKGSSFPKTEQSDKNIEVLTAWRSITSDPQFKDVDINELCQEFTAKARCDGTKVVLEPEGVHHIIETLAARRQLQQQKSQSQQAAQTSSPSSQN</sequence>
<name>A0AAD5V993_9APHY</name>
<dbReference type="Proteomes" id="UP001212997">
    <property type="component" value="Unassembled WGS sequence"/>
</dbReference>
<proteinExistence type="predicted"/>
<dbReference type="InterPro" id="IPR023167">
    <property type="entry name" value="Yap1_redox_dom_sf"/>
</dbReference>
<dbReference type="Pfam" id="PF00170">
    <property type="entry name" value="bZIP_1"/>
    <property type="match status" value="1"/>
</dbReference>
<dbReference type="InterPro" id="IPR050936">
    <property type="entry name" value="AP-1-like"/>
</dbReference>
<feature type="compositionally biased region" description="Basic and acidic residues" evidence="4">
    <location>
        <begin position="174"/>
        <end position="201"/>
    </location>
</feature>
<feature type="compositionally biased region" description="Low complexity" evidence="4">
    <location>
        <begin position="270"/>
        <end position="296"/>
    </location>
</feature>
<evidence type="ECO:0000313" key="7">
    <source>
        <dbReference type="Proteomes" id="UP001212997"/>
    </source>
</evidence>
<dbReference type="GO" id="GO:0005737">
    <property type="term" value="C:cytoplasm"/>
    <property type="evidence" value="ECO:0007669"/>
    <property type="project" value="UniProtKB-SubCell"/>
</dbReference>
<dbReference type="AlphaFoldDB" id="A0AAD5V993"/>
<dbReference type="PANTHER" id="PTHR40621:SF6">
    <property type="entry name" value="AP-1-LIKE TRANSCRIPTION FACTOR YAP1-RELATED"/>
    <property type="match status" value="1"/>
</dbReference>
<accession>A0AAD5V993</accession>
<feature type="region of interest" description="Disordered" evidence="4">
    <location>
        <begin position="38"/>
        <end position="201"/>
    </location>
</feature>
<evidence type="ECO:0000256" key="3">
    <source>
        <dbReference type="ARBA" id="ARBA00023242"/>
    </source>
</evidence>
<dbReference type="PROSITE" id="PS00036">
    <property type="entry name" value="BZIP_BASIC"/>
    <property type="match status" value="1"/>
</dbReference>
<dbReference type="GO" id="GO:0001228">
    <property type="term" value="F:DNA-binding transcription activator activity, RNA polymerase II-specific"/>
    <property type="evidence" value="ECO:0007669"/>
    <property type="project" value="TreeGrafter"/>
</dbReference>
<dbReference type="Gene3D" id="1.20.5.170">
    <property type="match status" value="1"/>
</dbReference>
<feature type="region of interest" description="Disordered" evidence="4">
    <location>
        <begin position="620"/>
        <end position="642"/>
    </location>
</feature>
<comment type="caution">
    <text evidence="6">The sequence shown here is derived from an EMBL/GenBank/DDBJ whole genome shotgun (WGS) entry which is preliminary data.</text>
</comment>
<dbReference type="SUPFAM" id="SSF57959">
    <property type="entry name" value="Leucine zipper domain"/>
    <property type="match status" value="1"/>
</dbReference>
<feature type="compositionally biased region" description="Basic and acidic residues" evidence="4">
    <location>
        <begin position="119"/>
        <end position="129"/>
    </location>
</feature>
<dbReference type="EMBL" id="JANAWD010000046">
    <property type="protein sequence ID" value="KAJ3489385.1"/>
    <property type="molecule type" value="Genomic_DNA"/>
</dbReference>
<dbReference type="Gene3D" id="1.10.238.100">
    <property type="entry name" value="YAP1 redox domain. Chain B"/>
    <property type="match status" value="1"/>
</dbReference>
<feature type="compositionally biased region" description="Polar residues" evidence="4">
    <location>
        <begin position="94"/>
        <end position="109"/>
    </location>
</feature>
<evidence type="ECO:0000259" key="5">
    <source>
        <dbReference type="PROSITE" id="PS50217"/>
    </source>
</evidence>
<feature type="compositionally biased region" description="Polar residues" evidence="4">
    <location>
        <begin position="57"/>
        <end position="66"/>
    </location>
</feature>